<gene>
    <name evidence="2" type="ORF">LSCM1_07777</name>
</gene>
<dbReference type="EMBL" id="JAFEUZ010000005">
    <property type="protein sequence ID" value="KAG5487105.1"/>
    <property type="molecule type" value="Genomic_DNA"/>
</dbReference>
<dbReference type="Proteomes" id="UP000673552">
    <property type="component" value="Unassembled WGS sequence"/>
</dbReference>
<evidence type="ECO:0000313" key="2">
    <source>
        <dbReference type="EMBL" id="KAG5487105.1"/>
    </source>
</evidence>
<reference evidence="3" key="1">
    <citation type="journal article" date="2021" name="Microbiol. Resour. Announc.">
        <title>LGAAP: Leishmaniinae Genome Assembly and Annotation Pipeline.</title>
        <authorList>
            <person name="Almutairi H."/>
            <person name="Urbaniak M.D."/>
            <person name="Bates M.D."/>
            <person name="Jariyapan N."/>
            <person name="Kwakye-Nuako G."/>
            <person name="Thomaz-Soccol V."/>
            <person name="Al-Salem W.S."/>
            <person name="Dillon R.J."/>
            <person name="Bates P.A."/>
            <person name="Gatherer D."/>
        </authorList>
    </citation>
    <scope>NUCLEOTIDE SEQUENCE [LARGE SCALE GENOMIC DNA]</scope>
</reference>
<proteinExistence type="predicted"/>
<sequence length="109" mass="11581">MQAHSMESEAATGQAGPKDGLFGAALLSDPATNAENEQENDDTCHVLIPPNANMGTDEEEVCGVCLEPPPAGCFVELWCCGNILCVADAQQLGKCPFCREEPLVWSITK</sequence>
<dbReference type="GeneID" id="92517646"/>
<dbReference type="KEGG" id="lmat:92517646"/>
<accession>A0A836I2F6</accession>
<dbReference type="RefSeq" id="XP_067181339.1">
    <property type="nucleotide sequence ID" value="XM_067325134.1"/>
</dbReference>
<name>A0A836I2F6_9TRYP</name>
<protein>
    <recommendedName>
        <fullName evidence="4">RING-type domain-containing protein</fullName>
    </recommendedName>
</protein>
<reference evidence="3" key="2">
    <citation type="journal article" date="2021" name="Sci. Data">
        <title>Chromosome-scale genome sequencing, assembly and annotation of six genomes from subfamily Leishmaniinae.</title>
        <authorList>
            <person name="Almutairi H."/>
            <person name="Urbaniak M.D."/>
            <person name="Bates M.D."/>
            <person name="Jariyapan N."/>
            <person name="Kwakye-Nuako G."/>
            <person name="Thomaz Soccol V."/>
            <person name="Al-Salem W.S."/>
            <person name="Dillon R.J."/>
            <person name="Bates P.A."/>
            <person name="Gatherer D."/>
        </authorList>
    </citation>
    <scope>NUCLEOTIDE SEQUENCE [LARGE SCALE GENOMIC DNA]</scope>
</reference>
<evidence type="ECO:0008006" key="4">
    <source>
        <dbReference type="Google" id="ProtNLM"/>
    </source>
</evidence>
<comment type="caution">
    <text evidence="2">The sequence shown here is derived from an EMBL/GenBank/DDBJ whole genome shotgun (WGS) entry which is preliminary data.</text>
</comment>
<evidence type="ECO:0000313" key="3">
    <source>
        <dbReference type="Proteomes" id="UP000673552"/>
    </source>
</evidence>
<dbReference type="OrthoDB" id="268656at2759"/>
<keyword evidence="3" id="KW-1185">Reference proteome</keyword>
<dbReference type="AlphaFoldDB" id="A0A836I2F6"/>
<evidence type="ECO:0000256" key="1">
    <source>
        <dbReference type="SAM" id="MobiDB-lite"/>
    </source>
</evidence>
<organism evidence="2 3">
    <name type="scientific">Leishmania martiniquensis</name>
    <dbReference type="NCBI Taxonomy" id="1580590"/>
    <lineage>
        <taxon>Eukaryota</taxon>
        <taxon>Discoba</taxon>
        <taxon>Euglenozoa</taxon>
        <taxon>Kinetoplastea</taxon>
        <taxon>Metakinetoplastina</taxon>
        <taxon>Trypanosomatida</taxon>
        <taxon>Trypanosomatidae</taxon>
        <taxon>Leishmaniinae</taxon>
        <taxon>Leishmania</taxon>
    </lineage>
</organism>
<feature type="region of interest" description="Disordered" evidence="1">
    <location>
        <begin position="1"/>
        <end position="42"/>
    </location>
</feature>